<accession>A0A3M7L9S5</accession>
<dbReference type="InterPro" id="IPR029058">
    <property type="entry name" value="AB_hydrolase_fold"/>
</dbReference>
<dbReference type="Gene3D" id="3.40.50.1820">
    <property type="entry name" value="alpha/beta hydrolase"/>
    <property type="match status" value="1"/>
</dbReference>
<organism evidence="4 5">
    <name type="scientific">Chryseobacterium nematophagum</name>
    <dbReference type="NCBI Taxonomy" id="2305228"/>
    <lineage>
        <taxon>Bacteria</taxon>
        <taxon>Pseudomonadati</taxon>
        <taxon>Bacteroidota</taxon>
        <taxon>Flavobacteriia</taxon>
        <taxon>Flavobacteriales</taxon>
        <taxon>Weeksellaceae</taxon>
        <taxon>Chryseobacterium group</taxon>
        <taxon>Chryseobacterium</taxon>
    </lineage>
</organism>
<dbReference type="EMBL" id="QWIV01000014">
    <property type="protein sequence ID" value="RMZ58775.1"/>
    <property type="molecule type" value="Genomic_DNA"/>
</dbReference>
<evidence type="ECO:0000259" key="3">
    <source>
        <dbReference type="Pfam" id="PF00561"/>
    </source>
</evidence>
<protein>
    <submittedName>
        <fullName evidence="4">Alpha/beta hydrolase</fullName>
    </submittedName>
</protein>
<dbReference type="PRINTS" id="PR00793">
    <property type="entry name" value="PROAMNOPTASE"/>
</dbReference>
<keyword evidence="5" id="KW-1185">Reference proteome</keyword>
<dbReference type="Pfam" id="PF00561">
    <property type="entry name" value="Abhydrolase_1"/>
    <property type="match status" value="1"/>
</dbReference>
<dbReference type="InterPro" id="IPR000073">
    <property type="entry name" value="AB_hydrolase_1"/>
</dbReference>
<dbReference type="PANTHER" id="PTHR43798">
    <property type="entry name" value="MONOACYLGLYCEROL LIPASE"/>
    <property type="match status" value="1"/>
</dbReference>
<dbReference type="PRINTS" id="PR00111">
    <property type="entry name" value="ABHYDROLASE"/>
</dbReference>
<comment type="similarity">
    <text evidence="1">Belongs to the peptidase S33 family.</text>
</comment>
<reference evidence="4 5" key="1">
    <citation type="submission" date="2018-08" db="EMBL/GenBank/DDBJ databases">
        <title>Chryseobacterium nematophagum: a novel matrix digesting pathogen of nematodes.</title>
        <authorList>
            <person name="Page A."/>
            <person name="Roberts M."/>
            <person name="Felix M.-A."/>
            <person name="Weir W."/>
        </authorList>
    </citation>
    <scope>NUCLEOTIDE SEQUENCE [LARGE SCALE GENOMIC DNA]</scope>
    <source>
        <strain evidence="4 5">JUb275</strain>
    </source>
</reference>
<dbReference type="Proteomes" id="UP000267524">
    <property type="component" value="Unassembled WGS sequence"/>
</dbReference>
<dbReference type="AlphaFoldDB" id="A0A3M7L9S5"/>
<evidence type="ECO:0000256" key="1">
    <source>
        <dbReference type="ARBA" id="ARBA00010088"/>
    </source>
</evidence>
<gene>
    <name evidence="4" type="ORF">D1632_14415</name>
</gene>
<keyword evidence="2 4" id="KW-0378">Hydrolase</keyword>
<dbReference type="GO" id="GO:0008233">
    <property type="term" value="F:peptidase activity"/>
    <property type="evidence" value="ECO:0007669"/>
    <property type="project" value="InterPro"/>
</dbReference>
<feature type="domain" description="AB hydrolase-1" evidence="3">
    <location>
        <begin position="32"/>
        <end position="290"/>
    </location>
</feature>
<dbReference type="InterPro" id="IPR050266">
    <property type="entry name" value="AB_hydrolase_sf"/>
</dbReference>
<comment type="caution">
    <text evidence="4">The sequence shown here is derived from an EMBL/GenBank/DDBJ whole genome shotgun (WGS) entry which is preliminary data.</text>
</comment>
<dbReference type="InterPro" id="IPR002410">
    <property type="entry name" value="Peptidase_S33"/>
</dbReference>
<proteinExistence type="inferred from homology"/>
<dbReference type="GO" id="GO:0016020">
    <property type="term" value="C:membrane"/>
    <property type="evidence" value="ECO:0007669"/>
    <property type="project" value="TreeGrafter"/>
</dbReference>
<sequence>MKIFIIIFICLLSNTIQGQEIYSKAYGDPKNPAIIFIHGGPGGNSISFEMTTAFKLASKGFYVIVYDRKGEGRSNIINADYTFKQTFEDIDDIYIKYNITKASLMGFSFGGMISTLYTKKEPQKVDKLILISALLYPQETFSTILNNAQNIYTKNKDFSNLENLNSIRLMNRSSLEFRKKCFGEASKNNFLKEFKTNKLWDNVRKDEVYKTYSAMNDEQASIGFFTNEKYTSINVKDELKKISNTNQFYAIYGNNDMLYPSSLIQDLKNILPSKNVFNIKRSAHYIYIDNQKEFLNIIIKILK</sequence>
<evidence type="ECO:0000313" key="5">
    <source>
        <dbReference type="Proteomes" id="UP000267524"/>
    </source>
</evidence>
<dbReference type="GO" id="GO:0006508">
    <property type="term" value="P:proteolysis"/>
    <property type="evidence" value="ECO:0007669"/>
    <property type="project" value="InterPro"/>
</dbReference>
<dbReference type="SUPFAM" id="SSF53474">
    <property type="entry name" value="alpha/beta-Hydrolases"/>
    <property type="match status" value="1"/>
</dbReference>
<dbReference type="RefSeq" id="WP_122547923.1">
    <property type="nucleotide sequence ID" value="NZ_QWIV01000014.1"/>
</dbReference>
<evidence type="ECO:0000256" key="2">
    <source>
        <dbReference type="ARBA" id="ARBA00022801"/>
    </source>
</evidence>
<evidence type="ECO:0000313" key="4">
    <source>
        <dbReference type="EMBL" id="RMZ58775.1"/>
    </source>
</evidence>
<name>A0A3M7L9S5_9FLAO</name>
<dbReference type="PANTHER" id="PTHR43798:SF33">
    <property type="entry name" value="HYDROLASE, PUTATIVE (AFU_ORTHOLOGUE AFUA_2G14860)-RELATED"/>
    <property type="match status" value="1"/>
</dbReference>